<evidence type="ECO:0000313" key="21">
    <source>
        <dbReference type="Proteomes" id="UP000569951"/>
    </source>
</evidence>
<evidence type="ECO:0000256" key="18">
    <source>
        <dbReference type="PIRSR" id="PIRSR600829-4"/>
    </source>
</evidence>
<keyword evidence="21" id="KW-1185">Reference proteome</keyword>
<dbReference type="PROSITE" id="PS01069">
    <property type="entry name" value="DAGK_PROKAR"/>
    <property type="match status" value="1"/>
</dbReference>
<keyword evidence="12 19" id="KW-0472">Membrane</keyword>
<evidence type="ECO:0000256" key="9">
    <source>
        <dbReference type="ARBA" id="ARBA00022840"/>
    </source>
</evidence>
<dbReference type="EMBL" id="JACHHG010000006">
    <property type="protein sequence ID" value="MBB6098379.1"/>
    <property type="molecule type" value="Genomic_DNA"/>
</dbReference>
<dbReference type="GO" id="GO:0005886">
    <property type="term" value="C:plasma membrane"/>
    <property type="evidence" value="ECO:0007669"/>
    <property type="project" value="UniProtKB-SubCell"/>
</dbReference>
<feature type="active site" description="Proton acceptor" evidence="15">
    <location>
        <position position="76"/>
    </location>
</feature>
<evidence type="ECO:0000256" key="4">
    <source>
        <dbReference type="ARBA" id="ARBA00022516"/>
    </source>
</evidence>
<keyword evidence="8 20" id="KW-0418">Kinase</keyword>
<feature type="binding site" evidence="18">
    <location>
        <position position="83"/>
    </location>
    <ligand>
        <name>a divalent metal cation</name>
        <dbReference type="ChEBI" id="CHEBI:60240"/>
    </ligand>
</feature>
<dbReference type="GO" id="GO:0005524">
    <property type="term" value="F:ATP binding"/>
    <property type="evidence" value="ECO:0007669"/>
    <property type="project" value="UniProtKB-KW"/>
</dbReference>
<protein>
    <submittedName>
        <fullName evidence="20">Diacylglycerol kinase (ATP)</fullName>
        <ecNumber evidence="20">2.7.1.107</ecNumber>
    </submittedName>
</protein>
<evidence type="ECO:0000256" key="13">
    <source>
        <dbReference type="ARBA" id="ARBA00023209"/>
    </source>
</evidence>
<dbReference type="InterPro" id="IPR000829">
    <property type="entry name" value="DAGK"/>
</dbReference>
<keyword evidence="3" id="KW-1003">Cell membrane</keyword>
<keyword evidence="14" id="KW-1208">Phospholipid metabolism</keyword>
<reference evidence="20 21" key="1">
    <citation type="submission" date="2020-08" db="EMBL/GenBank/DDBJ databases">
        <title>Genomic Encyclopedia of Type Strains, Phase IV (KMG-IV): sequencing the most valuable type-strain genomes for metagenomic binning, comparative biology and taxonomic classification.</title>
        <authorList>
            <person name="Goeker M."/>
        </authorList>
    </citation>
    <scope>NUCLEOTIDE SEQUENCE [LARGE SCALE GENOMIC DNA]</scope>
    <source>
        <strain evidence="20 21">DSM 21458</strain>
    </source>
</reference>
<comment type="similarity">
    <text evidence="2">Belongs to the bacterial diacylglycerol kinase family.</text>
</comment>
<feature type="binding site" evidence="16">
    <location>
        <begin position="23"/>
        <end position="28"/>
    </location>
    <ligand>
        <name>substrate</name>
    </ligand>
</feature>
<dbReference type="GO" id="GO:0008654">
    <property type="term" value="P:phospholipid biosynthetic process"/>
    <property type="evidence" value="ECO:0007669"/>
    <property type="project" value="UniProtKB-KW"/>
</dbReference>
<dbReference type="Proteomes" id="UP000569951">
    <property type="component" value="Unassembled WGS sequence"/>
</dbReference>
<evidence type="ECO:0000256" key="16">
    <source>
        <dbReference type="PIRSR" id="PIRSR600829-2"/>
    </source>
</evidence>
<dbReference type="GO" id="GO:0046872">
    <property type="term" value="F:metal ion binding"/>
    <property type="evidence" value="ECO:0007669"/>
    <property type="project" value="UniProtKB-KW"/>
</dbReference>
<dbReference type="AlphaFoldDB" id="A0A841I1W2"/>
<organism evidence="20 21">
    <name type="scientific">Deinobacterium chartae</name>
    <dbReference type="NCBI Taxonomy" id="521158"/>
    <lineage>
        <taxon>Bacteria</taxon>
        <taxon>Thermotogati</taxon>
        <taxon>Deinococcota</taxon>
        <taxon>Deinococci</taxon>
        <taxon>Deinococcales</taxon>
        <taxon>Deinococcaceae</taxon>
        <taxon>Deinobacterium</taxon>
    </lineage>
</organism>
<evidence type="ECO:0000256" key="2">
    <source>
        <dbReference type="ARBA" id="ARBA00005967"/>
    </source>
</evidence>
<evidence type="ECO:0000256" key="11">
    <source>
        <dbReference type="ARBA" id="ARBA00023098"/>
    </source>
</evidence>
<evidence type="ECO:0000256" key="7">
    <source>
        <dbReference type="ARBA" id="ARBA00022741"/>
    </source>
</evidence>
<evidence type="ECO:0000313" key="20">
    <source>
        <dbReference type="EMBL" id="MBB6098379.1"/>
    </source>
</evidence>
<keyword evidence="6 19" id="KW-0812">Transmembrane</keyword>
<evidence type="ECO:0000256" key="15">
    <source>
        <dbReference type="PIRSR" id="PIRSR600829-1"/>
    </source>
</evidence>
<feature type="binding site" evidence="17">
    <location>
        <position position="83"/>
    </location>
    <ligand>
        <name>ATP</name>
        <dbReference type="ChEBI" id="CHEBI:30616"/>
    </ligand>
</feature>
<evidence type="ECO:0000256" key="19">
    <source>
        <dbReference type="SAM" id="Phobius"/>
    </source>
</evidence>
<accession>A0A841I1W2</accession>
<keyword evidence="5 20" id="KW-0808">Transferase</keyword>
<dbReference type="InterPro" id="IPR033717">
    <property type="entry name" value="UDPK"/>
</dbReference>
<keyword evidence="11" id="KW-0443">Lipid metabolism</keyword>
<sequence>MRPPASPTRTSRIDLPKHTLGQAFGFAWQGVRYCYRTQRNFRIELAAGAAALTASVWLGRGLAEVALCVMLVLVLEMLNTALEALVDLVTPDYHPLAKIVKDTGAGVVLVASLGSVVVGLIVLGPPLWQRLLG</sequence>
<evidence type="ECO:0000256" key="14">
    <source>
        <dbReference type="ARBA" id="ARBA00023264"/>
    </source>
</evidence>
<proteinExistence type="inferred from homology"/>
<keyword evidence="4" id="KW-0444">Lipid biosynthesis</keyword>
<keyword evidence="13" id="KW-0594">Phospholipid biosynthesis</keyword>
<keyword evidence="7 17" id="KW-0547">Nucleotide-binding</keyword>
<dbReference type="CDD" id="cd14265">
    <property type="entry name" value="UDPK_IM_like"/>
    <property type="match status" value="1"/>
</dbReference>
<dbReference type="EC" id="2.7.1.107" evidence="20"/>
<keyword evidence="18" id="KW-0460">Magnesium</keyword>
<feature type="binding site" evidence="17">
    <location>
        <begin position="101"/>
        <end position="102"/>
    </location>
    <ligand>
        <name>ATP</name>
        <dbReference type="ChEBI" id="CHEBI:30616"/>
    </ligand>
</feature>
<evidence type="ECO:0000256" key="6">
    <source>
        <dbReference type="ARBA" id="ARBA00022692"/>
    </source>
</evidence>
<dbReference type="RefSeq" id="WP_183986762.1">
    <property type="nucleotide sequence ID" value="NZ_JACHHG010000006.1"/>
</dbReference>
<dbReference type="GO" id="GO:0004143">
    <property type="term" value="F:ATP-dependent diacylglycerol kinase activity"/>
    <property type="evidence" value="ECO:0007669"/>
    <property type="project" value="UniProtKB-EC"/>
</dbReference>
<evidence type="ECO:0000256" key="12">
    <source>
        <dbReference type="ARBA" id="ARBA00023136"/>
    </source>
</evidence>
<evidence type="ECO:0000256" key="8">
    <source>
        <dbReference type="ARBA" id="ARBA00022777"/>
    </source>
</evidence>
<name>A0A841I1W2_9DEIO</name>
<dbReference type="Gene3D" id="1.10.287.3610">
    <property type="match status" value="1"/>
</dbReference>
<evidence type="ECO:0000256" key="10">
    <source>
        <dbReference type="ARBA" id="ARBA00022989"/>
    </source>
</evidence>
<feature type="binding site" evidence="16">
    <location>
        <position position="76"/>
    </location>
    <ligand>
        <name>substrate</name>
    </ligand>
</feature>
<keyword evidence="9 17" id="KW-0067">ATP-binding</keyword>
<dbReference type="PANTHER" id="PTHR34299">
    <property type="entry name" value="DIACYLGLYCEROL KINASE"/>
    <property type="match status" value="1"/>
</dbReference>
<evidence type="ECO:0000256" key="17">
    <source>
        <dbReference type="PIRSR" id="PIRSR600829-3"/>
    </source>
</evidence>
<evidence type="ECO:0000256" key="1">
    <source>
        <dbReference type="ARBA" id="ARBA00004651"/>
    </source>
</evidence>
<keyword evidence="10 19" id="KW-1133">Transmembrane helix</keyword>
<feature type="transmembrane region" description="Helical" evidence="19">
    <location>
        <begin position="107"/>
        <end position="128"/>
    </location>
</feature>
<dbReference type="InterPro" id="IPR036945">
    <property type="entry name" value="DAGK_sf"/>
</dbReference>
<gene>
    <name evidence="20" type="ORF">HNR42_001813</name>
</gene>
<keyword evidence="18" id="KW-0479">Metal-binding</keyword>
<dbReference type="PANTHER" id="PTHR34299:SF1">
    <property type="entry name" value="DIACYLGLYCEROL KINASE"/>
    <property type="match status" value="1"/>
</dbReference>
<comment type="cofactor">
    <cofactor evidence="18">
        <name>Mg(2+)</name>
        <dbReference type="ChEBI" id="CHEBI:18420"/>
    </cofactor>
    <text evidence="18">Mn(2+), Zn(2+), Cd(2+) and Co(2+) support activity to lesser extents.</text>
</comment>
<evidence type="ECO:0000256" key="3">
    <source>
        <dbReference type="ARBA" id="ARBA00022475"/>
    </source>
</evidence>
<evidence type="ECO:0000256" key="5">
    <source>
        <dbReference type="ARBA" id="ARBA00022679"/>
    </source>
</evidence>
<comment type="caution">
    <text evidence="20">The sequence shown here is derived from an EMBL/GenBank/DDBJ whole genome shotgun (WGS) entry which is preliminary data.</text>
</comment>
<dbReference type="Pfam" id="PF01219">
    <property type="entry name" value="DAGK_prokar"/>
    <property type="match status" value="1"/>
</dbReference>
<comment type="subcellular location">
    <subcellularLocation>
        <location evidence="1">Cell membrane</location>
        <topology evidence="1">Multi-pass membrane protein</topology>
    </subcellularLocation>
</comment>